<evidence type="ECO:0000313" key="3">
    <source>
        <dbReference type="Proteomes" id="UP000546257"/>
    </source>
</evidence>
<dbReference type="RefSeq" id="WP_185191581.1">
    <property type="nucleotide sequence ID" value="NZ_JACKXD010000001.1"/>
</dbReference>
<reference evidence="2 3" key="1">
    <citation type="submission" date="2020-08" db="EMBL/GenBank/DDBJ databases">
        <authorList>
            <person name="Seo M.-J."/>
        </authorList>
    </citation>
    <scope>NUCLEOTIDE SEQUENCE [LARGE SCALE GENOMIC DNA]</scope>
    <source>
        <strain evidence="2 3">MBLA0160</strain>
    </source>
</reference>
<feature type="transmembrane region" description="Helical" evidence="1">
    <location>
        <begin position="16"/>
        <end position="34"/>
    </location>
</feature>
<evidence type="ECO:0000313" key="2">
    <source>
        <dbReference type="EMBL" id="MBB6645210.1"/>
    </source>
</evidence>
<dbReference type="AlphaFoldDB" id="A0A7J9SE83"/>
<dbReference type="Proteomes" id="UP000546257">
    <property type="component" value="Unassembled WGS sequence"/>
</dbReference>
<comment type="caution">
    <text evidence="2">The sequence shown here is derived from an EMBL/GenBank/DDBJ whole genome shotgun (WGS) entry which is preliminary data.</text>
</comment>
<accession>A0A7J9SE83</accession>
<sequence>MTPIVDKLTEFRGTRLAQGISATIFLGLGLYNLSFESGDFAFVIGVLFSVYGLLGVYKLLVGESIAQSVSS</sequence>
<keyword evidence="3" id="KW-1185">Reference proteome</keyword>
<evidence type="ECO:0000256" key="1">
    <source>
        <dbReference type="SAM" id="Phobius"/>
    </source>
</evidence>
<feature type="transmembrane region" description="Helical" evidence="1">
    <location>
        <begin position="40"/>
        <end position="61"/>
    </location>
</feature>
<protein>
    <submittedName>
        <fullName evidence="2">Uncharacterized protein</fullName>
    </submittedName>
</protein>
<name>A0A7J9SE83_9EURY</name>
<organism evidence="2 3">
    <name type="scientific">Halobellus ruber</name>
    <dbReference type="NCBI Taxonomy" id="2761102"/>
    <lineage>
        <taxon>Archaea</taxon>
        <taxon>Methanobacteriati</taxon>
        <taxon>Methanobacteriota</taxon>
        <taxon>Stenosarchaea group</taxon>
        <taxon>Halobacteria</taxon>
        <taxon>Halobacteriales</taxon>
        <taxon>Haloferacaceae</taxon>
        <taxon>Halobellus</taxon>
    </lineage>
</organism>
<keyword evidence="1" id="KW-0812">Transmembrane</keyword>
<proteinExistence type="predicted"/>
<keyword evidence="1" id="KW-1133">Transmembrane helix</keyword>
<keyword evidence="1" id="KW-0472">Membrane</keyword>
<gene>
    <name evidence="2" type="ORF">H5V44_02665</name>
</gene>
<dbReference type="EMBL" id="JACKXD010000001">
    <property type="protein sequence ID" value="MBB6645210.1"/>
    <property type="molecule type" value="Genomic_DNA"/>
</dbReference>